<dbReference type="AlphaFoldDB" id="A0A1W6Z549"/>
<dbReference type="Proteomes" id="UP000194139">
    <property type="component" value="Chromosome"/>
</dbReference>
<dbReference type="CDD" id="cd13671">
    <property type="entry name" value="PBP2_TRAP_SBP_like_3"/>
    <property type="match status" value="1"/>
</dbReference>
<dbReference type="Gene3D" id="3.40.190.170">
    <property type="entry name" value="Bacterial extracellular solute-binding protein, family 7"/>
    <property type="match status" value="1"/>
</dbReference>
<proteinExistence type="predicted"/>
<accession>A0A1W6Z549</accession>
<feature type="region of interest" description="Disordered" evidence="2">
    <location>
        <begin position="1"/>
        <end position="31"/>
    </location>
</feature>
<dbReference type="InterPro" id="IPR018389">
    <property type="entry name" value="DctP_fam"/>
</dbReference>
<dbReference type="InterPro" id="IPR038404">
    <property type="entry name" value="TRAP_DctP_sf"/>
</dbReference>
<evidence type="ECO:0000313" key="3">
    <source>
        <dbReference type="EMBL" id="ARP88480.1"/>
    </source>
</evidence>
<reference evidence="3 4" key="1">
    <citation type="submission" date="2017-05" db="EMBL/GenBank/DDBJ databases">
        <title>Complete and WGS of Bordetella genogroups.</title>
        <authorList>
            <person name="Spilker T."/>
            <person name="LiPuma J."/>
        </authorList>
    </citation>
    <scope>NUCLEOTIDE SEQUENCE [LARGE SCALE GENOMIC DNA]</scope>
    <source>
        <strain evidence="3 4">AU17164</strain>
    </source>
</reference>
<protein>
    <submittedName>
        <fullName evidence="3">C4-dicarboxylate ABC transporter</fullName>
    </submittedName>
</protein>
<dbReference type="PANTHER" id="PTHR33376">
    <property type="match status" value="1"/>
</dbReference>
<dbReference type="SUPFAM" id="SSF53850">
    <property type="entry name" value="Periplasmic binding protein-like II"/>
    <property type="match status" value="1"/>
</dbReference>
<dbReference type="NCBIfam" id="TIGR00787">
    <property type="entry name" value="dctP"/>
    <property type="match status" value="1"/>
</dbReference>
<keyword evidence="1" id="KW-0732">Signal</keyword>
<sequence>MLHKTLQDTVHDVAGGRPRGRQSPSASPRGKSVARAAVSACLALAAMGALPLSAQAAEFRSADIHPDDYPTVQAVRYMADLVKQRSNGKMTITVFSGSKLGSENDSIEQVKLGALTMARVSSAAMHNICQNTRVPSLPFLFRSTDHLHKVLDSDIGEQLLKSCEKAGFVGLAWYDSGSRSMYTRNKPIKTLADAKGLKIRVQQSDLSVAMVEAMGANATPMSMGEVYTSLKTGLVDAAENNFPSYESAHHYEVAKYFSLTEHTMTPEILIFSKRQWDKLSPQDQKILRDAAKESVPYMRKLWAEREDKSRQVVEKGGAQIVQVDKASFQQAMAPVYAKFVTTPEMKELVQRIQTME</sequence>
<dbReference type="NCBIfam" id="NF037995">
    <property type="entry name" value="TRAP_S1"/>
    <property type="match status" value="1"/>
</dbReference>
<feature type="compositionally biased region" description="Basic and acidic residues" evidence="2">
    <location>
        <begin position="1"/>
        <end position="11"/>
    </location>
</feature>
<keyword evidence="4" id="KW-1185">Reference proteome</keyword>
<dbReference type="Pfam" id="PF03480">
    <property type="entry name" value="DctP"/>
    <property type="match status" value="1"/>
</dbReference>
<dbReference type="GO" id="GO:0030246">
    <property type="term" value="F:carbohydrate binding"/>
    <property type="evidence" value="ECO:0007669"/>
    <property type="project" value="TreeGrafter"/>
</dbReference>
<dbReference type="GO" id="GO:0030288">
    <property type="term" value="C:outer membrane-bounded periplasmic space"/>
    <property type="evidence" value="ECO:0007669"/>
    <property type="project" value="InterPro"/>
</dbReference>
<dbReference type="InterPro" id="IPR004682">
    <property type="entry name" value="TRAP_DctP"/>
</dbReference>
<dbReference type="EMBL" id="CP021109">
    <property type="protein sequence ID" value="ARP88480.1"/>
    <property type="molecule type" value="Genomic_DNA"/>
</dbReference>
<organism evidence="3 4">
    <name type="scientific">Bordetella genomosp. 9</name>
    <dbReference type="NCBI Taxonomy" id="1416803"/>
    <lineage>
        <taxon>Bacteria</taxon>
        <taxon>Pseudomonadati</taxon>
        <taxon>Pseudomonadota</taxon>
        <taxon>Betaproteobacteria</taxon>
        <taxon>Burkholderiales</taxon>
        <taxon>Alcaligenaceae</taxon>
        <taxon>Bordetella</taxon>
    </lineage>
</organism>
<gene>
    <name evidence="3" type="ORF">CAL13_02500</name>
</gene>
<dbReference type="PANTHER" id="PTHR33376:SF2">
    <property type="entry name" value="DICARBOXYLATE-BINDING PERIPLASMIC PROTEIN"/>
    <property type="match status" value="1"/>
</dbReference>
<name>A0A1W6Z549_9BORD</name>
<evidence type="ECO:0000256" key="2">
    <source>
        <dbReference type="SAM" id="MobiDB-lite"/>
    </source>
</evidence>
<evidence type="ECO:0000256" key="1">
    <source>
        <dbReference type="ARBA" id="ARBA00022729"/>
    </source>
</evidence>
<dbReference type="GO" id="GO:0055085">
    <property type="term" value="P:transmembrane transport"/>
    <property type="evidence" value="ECO:0007669"/>
    <property type="project" value="InterPro"/>
</dbReference>
<evidence type="ECO:0000313" key="4">
    <source>
        <dbReference type="Proteomes" id="UP000194139"/>
    </source>
</evidence>
<dbReference type="PIRSF" id="PIRSF006470">
    <property type="entry name" value="DctB"/>
    <property type="match status" value="1"/>
</dbReference>